<reference evidence="7 8" key="1">
    <citation type="submission" date="2024-02" db="EMBL/GenBank/DDBJ databases">
        <title>de novo genome assembly of Solanum bulbocastanum strain 11H21.</title>
        <authorList>
            <person name="Hosaka A.J."/>
        </authorList>
    </citation>
    <scope>NUCLEOTIDE SEQUENCE [LARGE SCALE GENOMIC DNA]</scope>
    <source>
        <tissue evidence="7">Young leaves</tissue>
    </source>
</reference>
<proteinExistence type="predicted"/>
<comment type="domain">
    <text evidence="6">The EXKPK motif is conserved in inositol-pentakisphosphate 2-kinases of both family 1 and 2.</text>
</comment>
<dbReference type="PANTHER" id="PTHR14456">
    <property type="entry name" value="INOSITOL POLYPHOSPHATE KINASE 1"/>
    <property type="match status" value="1"/>
</dbReference>
<keyword evidence="4 6" id="KW-0418">Kinase</keyword>
<sequence>MREQSSEAPICSPIFQFSVFRLVNYNPIFIISNSQHMEASDWTYRGEGAVNLVLAYNGTRSDLVGKVLRIQKVPRNESESGHDYSGLNKQECLLWEEFNEIVSAPTREIAQHYFVQHVMCPLLGSRHVDGGTSIHVTPEFLEAVENNVLQQRPAWRVDATKVNPLCDSVMLMSDHSVFPLGMCKEACSISVEIKPKCGFLPQSEFITEDNDIKRSVTRFKMHQALKLNQEKISEVSAYDPLDLFSGSSDRVRMAINSLLKTPQNNFRVFLDGSLIFGGLGGGADTTSSEVGEAFENSLKNVIQAQEGMRKHSFVELISKTLCSSGLLDRLLEVQKLDTTDIEGAIHAYYNLISQPCMVCGQLDKDQSTKRYNSLHSISMEESLKIVRDYLIAATAKDLSMIISFRPREAGNVESPYNIVSLESTNQSFDYKASFIDLDLKPLERMEYYYKLDQQIVNCYVQMVKSNPQLDHSGSTVGA</sequence>
<keyword evidence="2 6" id="KW-0808">Transferase</keyword>
<dbReference type="Proteomes" id="UP001371456">
    <property type="component" value="Unassembled WGS sequence"/>
</dbReference>
<dbReference type="GO" id="GO:0005634">
    <property type="term" value="C:nucleus"/>
    <property type="evidence" value="ECO:0007669"/>
    <property type="project" value="TreeGrafter"/>
</dbReference>
<dbReference type="AlphaFoldDB" id="A0AAN8TA74"/>
<evidence type="ECO:0000256" key="2">
    <source>
        <dbReference type="ARBA" id="ARBA00022679"/>
    </source>
</evidence>
<dbReference type="Gene3D" id="3.30.200.110">
    <property type="entry name" value="Inositol-pentakisphosphate 2-kinase, N-lobe"/>
    <property type="match status" value="1"/>
</dbReference>
<dbReference type="GO" id="GO:0032958">
    <property type="term" value="P:inositol phosphate biosynthetic process"/>
    <property type="evidence" value="ECO:0007669"/>
    <property type="project" value="TreeGrafter"/>
</dbReference>
<evidence type="ECO:0000256" key="1">
    <source>
        <dbReference type="ARBA" id="ARBA00012023"/>
    </source>
</evidence>
<accession>A0AAN8TA74</accession>
<dbReference type="GO" id="GO:0005524">
    <property type="term" value="F:ATP binding"/>
    <property type="evidence" value="ECO:0007669"/>
    <property type="project" value="UniProtKB-KW"/>
</dbReference>
<keyword evidence="8" id="KW-1185">Reference proteome</keyword>
<dbReference type="Pfam" id="PF06090">
    <property type="entry name" value="Ins_P5_2-kin"/>
    <property type="match status" value="1"/>
</dbReference>
<dbReference type="PANTHER" id="PTHR14456:SF2">
    <property type="entry name" value="INOSITOL-PENTAKISPHOSPHATE 2-KINASE"/>
    <property type="match status" value="1"/>
</dbReference>
<dbReference type="GO" id="GO:0035299">
    <property type="term" value="F:inositol-1,3,4,5,6-pentakisphosphate 2-kinase activity"/>
    <property type="evidence" value="ECO:0007669"/>
    <property type="project" value="UniProtKB-EC"/>
</dbReference>
<keyword evidence="5 6" id="KW-0067">ATP-binding</keyword>
<evidence type="ECO:0000256" key="5">
    <source>
        <dbReference type="ARBA" id="ARBA00022840"/>
    </source>
</evidence>
<evidence type="ECO:0000256" key="4">
    <source>
        <dbReference type="ARBA" id="ARBA00022777"/>
    </source>
</evidence>
<comment type="catalytic activity">
    <reaction evidence="6">
        <text>1D-myo-inositol 1,3,4,5,6-pentakisphosphate + ATP = 1D-myo-inositol hexakisphosphate + ADP + H(+)</text>
        <dbReference type="Rhea" id="RHEA:20313"/>
        <dbReference type="ChEBI" id="CHEBI:15378"/>
        <dbReference type="ChEBI" id="CHEBI:30616"/>
        <dbReference type="ChEBI" id="CHEBI:57733"/>
        <dbReference type="ChEBI" id="CHEBI:58130"/>
        <dbReference type="ChEBI" id="CHEBI:456216"/>
        <dbReference type="EC" id="2.7.1.158"/>
    </reaction>
</comment>
<dbReference type="InterPro" id="IPR009286">
    <property type="entry name" value="Ins_P5_2-kin"/>
</dbReference>
<protein>
    <recommendedName>
        <fullName evidence="1 6">Inositol-pentakisphosphate 2-kinase</fullName>
        <ecNumber evidence="1 6">2.7.1.158</ecNumber>
    </recommendedName>
</protein>
<evidence type="ECO:0000256" key="6">
    <source>
        <dbReference type="RuleBase" id="RU364126"/>
    </source>
</evidence>
<dbReference type="InterPro" id="IPR043001">
    <property type="entry name" value="IP5_2-K_N_lobe"/>
</dbReference>
<dbReference type="EMBL" id="JBANQN010000007">
    <property type="protein sequence ID" value="KAK6784370.1"/>
    <property type="molecule type" value="Genomic_DNA"/>
</dbReference>
<evidence type="ECO:0000313" key="8">
    <source>
        <dbReference type="Proteomes" id="UP001371456"/>
    </source>
</evidence>
<comment type="caution">
    <text evidence="7">The sequence shown here is derived from an EMBL/GenBank/DDBJ whole genome shotgun (WGS) entry which is preliminary data.</text>
</comment>
<organism evidence="7 8">
    <name type="scientific">Solanum bulbocastanum</name>
    <name type="common">Wild potato</name>
    <dbReference type="NCBI Taxonomy" id="147425"/>
    <lineage>
        <taxon>Eukaryota</taxon>
        <taxon>Viridiplantae</taxon>
        <taxon>Streptophyta</taxon>
        <taxon>Embryophyta</taxon>
        <taxon>Tracheophyta</taxon>
        <taxon>Spermatophyta</taxon>
        <taxon>Magnoliopsida</taxon>
        <taxon>eudicotyledons</taxon>
        <taxon>Gunneridae</taxon>
        <taxon>Pentapetalae</taxon>
        <taxon>asterids</taxon>
        <taxon>lamiids</taxon>
        <taxon>Solanales</taxon>
        <taxon>Solanaceae</taxon>
        <taxon>Solanoideae</taxon>
        <taxon>Solaneae</taxon>
        <taxon>Solanum</taxon>
    </lineage>
</organism>
<evidence type="ECO:0000313" key="7">
    <source>
        <dbReference type="EMBL" id="KAK6784370.1"/>
    </source>
</evidence>
<keyword evidence="3 6" id="KW-0547">Nucleotide-binding</keyword>
<comment type="function">
    <text evidence="6">Phosphorylates Ins(1,3,4,5,6)P5 at position 2 to form Ins(1,2,3,4,5,6)P6 (InsP6 or phytate).</text>
</comment>
<gene>
    <name evidence="7" type="ORF">RDI58_017825</name>
</gene>
<dbReference type="EC" id="2.7.1.158" evidence="1 6"/>
<name>A0AAN8TA74_SOLBU</name>
<evidence type="ECO:0000256" key="3">
    <source>
        <dbReference type="ARBA" id="ARBA00022741"/>
    </source>
</evidence>